<dbReference type="Proteomes" id="UP001556367">
    <property type="component" value="Unassembled WGS sequence"/>
</dbReference>
<keyword evidence="3" id="KW-1185">Reference proteome</keyword>
<evidence type="ECO:0000313" key="2">
    <source>
        <dbReference type="EMBL" id="KAL0956003.1"/>
    </source>
</evidence>
<accession>A0ABR3JL33</accession>
<evidence type="ECO:0000256" key="1">
    <source>
        <dbReference type="SAM" id="MobiDB-lite"/>
    </source>
</evidence>
<comment type="caution">
    <text evidence="2">The sequence shown here is derived from an EMBL/GenBank/DDBJ whole genome shotgun (WGS) entry which is preliminary data.</text>
</comment>
<proteinExistence type="predicted"/>
<dbReference type="EMBL" id="JASNQZ010000006">
    <property type="protein sequence ID" value="KAL0956003.1"/>
    <property type="molecule type" value="Genomic_DNA"/>
</dbReference>
<protein>
    <submittedName>
        <fullName evidence="2">Uncharacterized protein</fullName>
    </submittedName>
</protein>
<gene>
    <name evidence="2" type="ORF">HGRIS_002179</name>
</gene>
<feature type="region of interest" description="Disordered" evidence="1">
    <location>
        <begin position="1"/>
        <end position="20"/>
    </location>
</feature>
<reference evidence="3" key="1">
    <citation type="submission" date="2024-06" db="EMBL/GenBank/DDBJ databases">
        <title>Multi-omics analyses provide insights into the biosynthesis of the anticancer antibiotic pleurotin in Hohenbuehelia grisea.</title>
        <authorList>
            <person name="Weaver J.A."/>
            <person name="Alberti F."/>
        </authorList>
    </citation>
    <scope>NUCLEOTIDE SEQUENCE [LARGE SCALE GENOMIC DNA]</scope>
    <source>
        <strain evidence="3">T-177</strain>
    </source>
</reference>
<evidence type="ECO:0000313" key="3">
    <source>
        <dbReference type="Proteomes" id="UP001556367"/>
    </source>
</evidence>
<name>A0ABR3JL33_9AGAR</name>
<organism evidence="2 3">
    <name type="scientific">Hohenbuehelia grisea</name>
    <dbReference type="NCBI Taxonomy" id="104357"/>
    <lineage>
        <taxon>Eukaryota</taxon>
        <taxon>Fungi</taxon>
        <taxon>Dikarya</taxon>
        <taxon>Basidiomycota</taxon>
        <taxon>Agaricomycotina</taxon>
        <taxon>Agaricomycetes</taxon>
        <taxon>Agaricomycetidae</taxon>
        <taxon>Agaricales</taxon>
        <taxon>Pleurotineae</taxon>
        <taxon>Pleurotaceae</taxon>
        <taxon>Hohenbuehelia</taxon>
    </lineage>
</organism>
<sequence>MAGTKRPRNDENEPPLITIDATPKPKRAYRKATKIDDAKLKAMRDERALRDQANRIAAEEQKRAAESGKLQRVLNSINATSSQVSNTLGAHMKELMDHIHSRQPDKLDAWASEQQASQIATEAANLAAYLRPAEGKRISDLLAPRIVGSVHI</sequence>